<dbReference type="Proteomes" id="UP001303473">
    <property type="component" value="Unassembled WGS sequence"/>
</dbReference>
<protein>
    <submittedName>
        <fullName evidence="1">Uncharacterized protein</fullName>
    </submittedName>
</protein>
<organism evidence="1 2">
    <name type="scientific">Diplogelasinospora grovesii</name>
    <dbReference type="NCBI Taxonomy" id="303347"/>
    <lineage>
        <taxon>Eukaryota</taxon>
        <taxon>Fungi</taxon>
        <taxon>Dikarya</taxon>
        <taxon>Ascomycota</taxon>
        <taxon>Pezizomycotina</taxon>
        <taxon>Sordariomycetes</taxon>
        <taxon>Sordariomycetidae</taxon>
        <taxon>Sordariales</taxon>
        <taxon>Diplogelasinosporaceae</taxon>
        <taxon>Diplogelasinospora</taxon>
    </lineage>
</organism>
<accession>A0AAN6MWR7</accession>
<sequence length="69" mass="7117">MAPANQTSNDNIAEAINGLAAAIKEGLAAIANTLGDPHWAERALALVGVLTLVWLVWKEGVAANPSVRA</sequence>
<evidence type="ECO:0000313" key="1">
    <source>
        <dbReference type="EMBL" id="KAK3934301.1"/>
    </source>
</evidence>
<comment type="caution">
    <text evidence="1">The sequence shown here is derived from an EMBL/GenBank/DDBJ whole genome shotgun (WGS) entry which is preliminary data.</text>
</comment>
<proteinExistence type="predicted"/>
<gene>
    <name evidence="1" type="ORF">QBC46DRAFT_347774</name>
</gene>
<name>A0AAN6MWR7_9PEZI</name>
<dbReference type="AlphaFoldDB" id="A0AAN6MWR7"/>
<evidence type="ECO:0000313" key="2">
    <source>
        <dbReference type="Proteomes" id="UP001303473"/>
    </source>
</evidence>
<reference evidence="2" key="1">
    <citation type="journal article" date="2023" name="Mol. Phylogenet. Evol.">
        <title>Genome-scale phylogeny and comparative genomics of the fungal order Sordariales.</title>
        <authorList>
            <person name="Hensen N."/>
            <person name="Bonometti L."/>
            <person name="Westerberg I."/>
            <person name="Brannstrom I.O."/>
            <person name="Guillou S."/>
            <person name="Cros-Aarteil S."/>
            <person name="Calhoun S."/>
            <person name="Haridas S."/>
            <person name="Kuo A."/>
            <person name="Mondo S."/>
            <person name="Pangilinan J."/>
            <person name="Riley R."/>
            <person name="LaButti K."/>
            <person name="Andreopoulos B."/>
            <person name="Lipzen A."/>
            <person name="Chen C."/>
            <person name="Yan M."/>
            <person name="Daum C."/>
            <person name="Ng V."/>
            <person name="Clum A."/>
            <person name="Steindorff A."/>
            <person name="Ohm R.A."/>
            <person name="Martin F."/>
            <person name="Silar P."/>
            <person name="Natvig D.O."/>
            <person name="Lalanne C."/>
            <person name="Gautier V."/>
            <person name="Ament-Velasquez S.L."/>
            <person name="Kruys A."/>
            <person name="Hutchinson M.I."/>
            <person name="Powell A.J."/>
            <person name="Barry K."/>
            <person name="Miller A.N."/>
            <person name="Grigoriev I.V."/>
            <person name="Debuchy R."/>
            <person name="Gladieux P."/>
            <person name="Hiltunen Thoren M."/>
            <person name="Johannesson H."/>
        </authorList>
    </citation>
    <scope>NUCLEOTIDE SEQUENCE [LARGE SCALE GENOMIC DNA]</scope>
    <source>
        <strain evidence="2">CBS 340.73</strain>
    </source>
</reference>
<keyword evidence="2" id="KW-1185">Reference proteome</keyword>
<dbReference type="EMBL" id="MU854005">
    <property type="protein sequence ID" value="KAK3934301.1"/>
    <property type="molecule type" value="Genomic_DNA"/>
</dbReference>